<organism evidence="1 2">
    <name type="scientific">Sphingopyxis flava</name>
    <dbReference type="NCBI Taxonomy" id="1507287"/>
    <lineage>
        <taxon>Bacteria</taxon>
        <taxon>Pseudomonadati</taxon>
        <taxon>Pseudomonadota</taxon>
        <taxon>Alphaproteobacteria</taxon>
        <taxon>Sphingomonadales</taxon>
        <taxon>Sphingomonadaceae</taxon>
        <taxon>Sphingopyxis</taxon>
    </lineage>
</organism>
<sequence length="60" mass="6503">MPVWNILQLDLGALPETRRFAAQGFTILPAACRDGVVGLLNAATGQQLRVRLSNGEIRNV</sequence>
<proteinExistence type="predicted"/>
<reference evidence="2" key="1">
    <citation type="submission" date="2017-02" db="EMBL/GenBank/DDBJ databases">
        <authorList>
            <person name="Varghese N."/>
            <person name="Submissions S."/>
        </authorList>
    </citation>
    <scope>NUCLEOTIDE SEQUENCE [LARGE SCALE GENOMIC DNA]</scope>
    <source>
        <strain evidence="2">R11H</strain>
    </source>
</reference>
<dbReference type="Proteomes" id="UP000190044">
    <property type="component" value="Unassembled WGS sequence"/>
</dbReference>
<evidence type="ECO:0000313" key="2">
    <source>
        <dbReference type="Proteomes" id="UP000190044"/>
    </source>
</evidence>
<dbReference type="EMBL" id="FUYP01000011">
    <property type="protein sequence ID" value="SKB62549.1"/>
    <property type="molecule type" value="Genomic_DNA"/>
</dbReference>
<accession>A0A1T5CSW0</accession>
<gene>
    <name evidence="1" type="ORF">SAMN06295937_101186</name>
</gene>
<dbReference type="AlphaFoldDB" id="A0A1T5CSW0"/>
<name>A0A1T5CSW0_9SPHN</name>
<keyword evidence="2" id="KW-1185">Reference proteome</keyword>
<evidence type="ECO:0000313" key="1">
    <source>
        <dbReference type="EMBL" id="SKB62549.1"/>
    </source>
</evidence>
<protein>
    <submittedName>
        <fullName evidence="1">Uncharacterized protein</fullName>
    </submittedName>
</protein>
<dbReference type="RefSeq" id="WP_079638691.1">
    <property type="nucleotide sequence ID" value="NZ_FUYP01000011.1"/>
</dbReference>